<gene>
    <name evidence="1" type="ORF">L3Q82_025471</name>
</gene>
<evidence type="ECO:0000313" key="2">
    <source>
        <dbReference type="Proteomes" id="UP000831701"/>
    </source>
</evidence>
<protein>
    <submittedName>
        <fullName evidence="1">Uncharacterized protein</fullName>
    </submittedName>
</protein>
<sequence length="712" mass="78709">MGCVKPVGEILTVNSTLIFPQSLQQKLHRNRLRRDRGRTVKAEDRSSFGRKMKLEVFSAHHFAQKPLELCMDAEGGVPSPLSGDELGSDGDCVANSPAPVTQSGDGAKGKPYTRRPKPPYSYIALIAMAIRESSSGRLTLAEINDYLMKKFPFFRGSYTGWRNSVRHNLSLNDCFLKVLRDPSRPWGKDNYWMLNPQSEYTFADGVFRRRRKRIAKRPPKEPESPDILGEDTRLPAPEERVGAKFSSSFAIDSILSTPFKRREDSHADAEAHRLYWPPGAHILPFTLSYPAQHTYLSEGAYGSTEPGRDALSYLQQTPEALLRQSYVRADMTTETPQQQLDPPPPLRSSPASGVLHPAMLSPQAATDSSSTAIKGKKTSSGLRRPEKPPYSYIALIVMAIQSSPTKRLTLSEIYQFLQARFPFFRGSYQGWKNSVRHNLSLNECFIKLPKGLGRPGKGHYWTIDPGSEFMFEEGSFRRRPRGFRRKCQALKPMYRMMNGIGFGTSILPQSFDFQAPSATLACHSNSYNLDMMSNSMAGGYDGLSGGHHVPHMSPSPGSTYMASCPVPPNGEYGPDSSSSPVPSSPAMASALDGHSPYASTSAHWASSGGSPYIKQQPLASSSPASSGLHSGMSPYSLEQSYLHQNGRDSHSSDISVGIPRYQSHSSVCDRKDFVLNFNGISSFHPSAGGSYYHHHHHHHPQSVCQDIKPCVM</sequence>
<organism evidence="1 2">
    <name type="scientific">Scortum barcoo</name>
    <name type="common">barcoo grunter</name>
    <dbReference type="NCBI Taxonomy" id="214431"/>
    <lineage>
        <taxon>Eukaryota</taxon>
        <taxon>Metazoa</taxon>
        <taxon>Chordata</taxon>
        <taxon>Craniata</taxon>
        <taxon>Vertebrata</taxon>
        <taxon>Euteleostomi</taxon>
        <taxon>Actinopterygii</taxon>
        <taxon>Neopterygii</taxon>
        <taxon>Teleostei</taxon>
        <taxon>Neoteleostei</taxon>
        <taxon>Acanthomorphata</taxon>
        <taxon>Eupercaria</taxon>
        <taxon>Centrarchiformes</taxon>
        <taxon>Terapontoidei</taxon>
        <taxon>Terapontidae</taxon>
        <taxon>Scortum</taxon>
    </lineage>
</organism>
<evidence type="ECO:0000313" key="1">
    <source>
        <dbReference type="EMBL" id="KAI3368458.1"/>
    </source>
</evidence>
<name>A0ACB8WLW1_9TELE</name>
<reference evidence="1" key="1">
    <citation type="submission" date="2022-04" db="EMBL/GenBank/DDBJ databases">
        <title>Jade perch genome.</title>
        <authorList>
            <person name="Chao B."/>
        </authorList>
    </citation>
    <scope>NUCLEOTIDE SEQUENCE</scope>
    <source>
        <strain evidence="1">CB-2022</strain>
    </source>
</reference>
<dbReference type="Proteomes" id="UP000831701">
    <property type="component" value="Chromosome 8"/>
</dbReference>
<keyword evidence="2" id="KW-1185">Reference proteome</keyword>
<dbReference type="EMBL" id="CM041538">
    <property type="protein sequence ID" value="KAI3368458.1"/>
    <property type="molecule type" value="Genomic_DNA"/>
</dbReference>
<proteinExistence type="predicted"/>
<accession>A0ACB8WLW1</accession>
<comment type="caution">
    <text evidence="1">The sequence shown here is derived from an EMBL/GenBank/DDBJ whole genome shotgun (WGS) entry which is preliminary data.</text>
</comment>